<dbReference type="InterPro" id="IPR011008">
    <property type="entry name" value="Dimeric_a/b-barrel"/>
</dbReference>
<protein>
    <submittedName>
        <fullName evidence="2">Quinol monooxygenase YgiN</fullName>
    </submittedName>
</protein>
<keyword evidence="3" id="KW-1185">Reference proteome</keyword>
<feature type="domain" description="ABM" evidence="1">
    <location>
        <begin position="1"/>
        <end position="89"/>
    </location>
</feature>
<name>A0ABS4Q6Q0_9NOCA</name>
<reference evidence="2 3" key="1">
    <citation type="submission" date="2021-03" db="EMBL/GenBank/DDBJ databases">
        <title>Sequencing the genomes of 1000 actinobacteria strains.</title>
        <authorList>
            <person name="Klenk H.-P."/>
        </authorList>
    </citation>
    <scope>NUCLEOTIDE SEQUENCE [LARGE SCALE GENOMIC DNA]</scope>
    <source>
        <strain evidence="2 3">DSM 45516</strain>
    </source>
</reference>
<sequence length="89" mass="9982">MTVPAERREEYVTAFADLVRRARAAAGCLDVAITADPVDPARVYNFERWESRAHLDAWRAIAHAPDTGIPFEGNHVMLYEIADVQPPFS</sequence>
<proteinExistence type="predicted"/>
<dbReference type="PROSITE" id="PS51725">
    <property type="entry name" value="ABM"/>
    <property type="match status" value="1"/>
</dbReference>
<organism evidence="2 3">
    <name type="scientific">Nocardia goodfellowii</name>
    <dbReference type="NCBI Taxonomy" id="882446"/>
    <lineage>
        <taxon>Bacteria</taxon>
        <taxon>Bacillati</taxon>
        <taxon>Actinomycetota</taxon>
        <taxon>Actinomycetes</taxon>
        <taxon>Mycobacteriales</taxon>
        <taxon>Nocardiaceae</taxon>
        <taxon>Nocardia</taxon>
    </lineage>
</organism>
<dbReference type="SUPFAM" id="SSF54909">
    <property type="entry name" value="Dimeric alpha+beta barrel"/>
    <property type="match status" value="1"/>
</dbReference>
<comment type="caution">
    <text evidence="2">The sequence shown here is derived from an EMBL/GenBank/DDBJ whole genome shotgun (WGS) entry which is preliminary data.</text>
</comment>
<dbReference type="Gene3D" id="3.30.70.100">
    <property type="match status" value="1"/>
</dbReference>
<dbReference type="InterPro" id="IPR007138">
    <property type="entry name" value="ABM_dom"/>
</dbReference>
<accession>A0ABS4Q6Q0</accession>
<evidence type="ECO:0000313" key="2">
    <source>
        <dbReference type="EMBL" id="MBP2187367.1"/>
    </source>
</evidence>
<evidence type="ECO:0000259" key="1">
    <source>
        <dbReference type="PROSITE" id="PS51725"/>
    </source>
</evidence>
<keyword evidence="2" id="KW-0503">Monooxygenase</keyword>
<gene>
    <name evidence="2" type="ORF">BJ987_000268</name>
</gene>
<dbReference type="GO" id="GO:0004497">
    <property type="term" value="F:monooxygenase activity"/>
    <property type="evidence" value="ECO:0007669"/>
    <property type="project" value="UniProtKB-KW"/>
</dbReference>
<dbReference type="Proteomes" id="UP001519325">
    <property type="component" value="Unassembled WGS sequence"/>
</dbReference>
<keyword evidence="2" id="KW-0560">Oxidoreductase</keyword>
<dbReference type="Pfam" id="PF03992">
    <property type="entry name" value="ABM"/>
    <property type="match status" value="1"/>
</dbReference>
<evidence type="ECO:0000313" key="3">
    <source>
        <dbReference type="Proteomes" id="UP001519325"/>
    </source>
</evidence>
<dbReference type="EMBL" id="JAGGMR010000001">
    <property type="protein sequence ID" value="MBP2187367.1"/>
    <property type="molecule type" value="Genomic_DNA"/>
</dbReference>